<keyword evidence="3" id="KW-1185">Reference proteome</keyword>
<dbReference type="AlphaFoldDB" id="A0A4Q0Y0P3"/>
<dbReference type="Pfam" id="PF07022">
    <property type="entry name" value="Phage_CI_repr"/>
    <property type="match status" value="1"/>
</dbReference>
<dbReference type="GO" id="GO:0003677">
    <property type="term" value="F:DNA binding"/>
    <property type="evidence" value="ECO:0007669"/>
    <property type="project" value="InterPro"/>
</dbReference>
<organism evidence="2 3">
    <name type="scientific">Halarcobacter anaerophilus</name>
    <dbReference type="NCBI Taxonomy" id="877500"/>
    <lineage>
        <taxon>Bacteria</taxon>
        <taxon>Pseudomonadati</taxon>
        <taxon>Campylobacterota</taxon>
        <taxon>Epsilonproteobacteria</taxon>
        <taxon>Campylobacterales</taxon>
        <taxon>Arcobacteraceae</taxon>
        <taxon>Halarcobacter</taxon>
    </lineage>
</organism>
<reference evidence="2 3" key="1">
    <citation type="submission" date="2017-10" db="EMBL/GenBank/DDBJ databases">
        <title>Genomics of the genus Arcobacter.</title>
        <authorList>
            <person name="Perez-Cataluna A."/>
            <person name="Figueras M.J."/>
        </authorList>
    </citation>
    <scope>NUCLEOTIDE SEQUENCE [LARGE SCALE GENOMIC DNA]</scope>
    <source>
        <strain evidence="2 3">DSM 24636</strain>
    </source>
</reference>
<feature type="domain" description="Bacteriophage CI repressor N-terminal" evidence="1">
    <location>
        <begin position="9"/>
        <end position="64"/>
    </location>
</feature>
<evidence type="ECO:0000313" key="3">
    <source>
        <dbReference type="Proteomes" id="UP000290191"/>
    </source>
</evidence>
<evidence type="ECO:0000259" key="1">
    <source>
        <dbReference type="Pfam" id="PF07022"/>
    </source>
</evidence>
<accession>A0A4Q0Y0P3</accession>
<proteinExistence type="predicted"/>
<protein>
    <recommendedName>
        <fullName evidence="1">Bacteriophage CI repressor N-terminal domain-containing protein</fullName>
    </recommendedName>
</protein>
<dbReference type="Gene3D" id="1.10.260.40">
    <property type="entry name" value="lambda repressor-like DNA-binding domains"/>
    <property type="match status" value="1"/>
</dbReference>
<dbReference type="EMBL" id="PDKO01000003">
    <property type="protein sequence ID" value="RXJ63610.1"/>
    <property type="molecule type" value="Genomic_DNA"/>
</dbReference>
<dbReference type="OrthoDB" id="5373131at2"/>
<evidence type="ECO:0000313" key="2">
    <source>
        <dbReference type="EMBL" id="RXJ63610.1"/>
    </source>
</evidence>
<sequence>MMINKFNEFISKFKFITHLNTDIDVARELKIDNSTFATMKRNDRIPYEQVINYCKDKCIDLNWIINIKNN</sequence>
<dbReference type="InterPro" id="IPR010744">
    <property type="entry name" value="Phage_CI_N"/>
</dbReference>
<name>A0A4Q0Y0P3_9BACT</name>
<dbReference type="Proteomes" id="UP000290191">
    <property type="component" value="Unassembled WGS sequence"/>
</dbReference>
<dbReference type="GO" id="GO:0045892">
    <property type="term" value="P:negative regulation of DNA-templated transcription"/>
    <property type="evidence" value="ECO:0007669"/>
    <property type="project" value="InterPro"/>
</dbReference>
<gene>
    <name evidence="2" type="ORF">CRV06_05300</name>
</gene>
<dbReference type="InterPro" id="IPR010982">
    <property type="entry name" value="Lambda_DNA-bd_dom_sf"/>
</dbReference>
<comment type="caution">
    <text evidence="2">The sequence shown here is derived from an EMBL/GenBank/DDBJ whole genome shotgun (WGS) entry which is preliminary data.</text>
</comment>